<organism evidence="3 4">
    <name type="scientific">Rurimicrobium arvi</name>
    <dbReference type="NCBI Taxonomy" id="2049916"/>
    <lineage>
        <taxon>Bacteria</taxon>
        <taxon>Pseudomonadati</taxon>
        <taxon>Bacteroidota</taxon>
        <taxon>Chitinophagia</taxon>
        <taxon>Chitinophagales</taxon>
        <taxon>Chitinophagaceae</taxon>
        <taxon>Rurimicrobium</taxon>
    </lineage>
</organism>
<dbReference type="EMBL" id="BAABEZ010000022">
    <property type="protein sequence ID" value="GAA4456539.1"/>
    <property type="molecule type" value="Genomic_DNA"/>
</dbReference>
<name>A0ABP8MXG4_9BACT</name>
<evidence type="ECO:0000256" key="1">
    <source>
        <dbReference type="ARBA" id="ARBA00008754"/>
    </source>
</evidence>
<dbReference type="InterPro" id="IPR036569">
    <property type="entry name" value="RpiB_LacA_LacB_sf"/>
</dbReference>
<dbReference type="NCBIfam" id="NF004051">
    <property type="entry name" value="PRK05571.1"/>
    <property type="match status" value="1"/>
</dbReference>
<dbReference type="NCBIfam" id="TIGR01120">
    <property type="entry name" value="rpiB"/>
    <property type="match status" value="1"/>
</dbReference>
<gene>
    <name evidence="3" type="primary">rpiB</name>
    <name evidence="3" type="ORF">GCM10023092_21930</name>
</gene>
<dbReference type="Gene3D" id="3.40.1400.10">
    <property type="entry name" value="Sugar-phosphate isomerase, RpiB/LacA/LacB"/>
    <property type="match status" value="1"/>
</dbReference>
<comment type="similarity">
    <text evidence="1">Belongs to the LacAB/RpiB family.</text>
</comment>
<comment type="caution">
    <text evidence="3">The sequence shown here is derived from an EMBL/GenBank/DDBJ whole genome shotgun (WGS) entry which is preliminary data.</text>
</comment>
<protein>
    <submittedName>
        <fullName evidence="3">Ribose 5-phosphate isomerase B</fullName>
    </submittedName>
</protein>
<proteinExistence type="inferred from homology"/>
<dbReference type="InterPro" id="IPR004785">
    <property type="entry name" value="RpiB"/>
</dbReference>
<dbReference type="PIRSF" id="PIRSF005384">
    <property type="entry name" value="RpiB_LacA_B"/>
    <property type="match status" value="1"/>
</dbReference>
<evidence type="ECO:0000313" key="4">
    <source>
        <dbReference type="Proteomes" id="UP001501410"/>
    </source>
</evidence>
<dbReference type="RefSeq" id="WP_344826815.1">
    <property type="nucleotide sequence ID" value="NZ_BAABEZ010000022.1"/>
</dbReference>
<dbReference type="Proteomes" id="UP001501410">
    <property type="component" value="Unassembled WGS sequence"/>
</dbReference>
<dbReference type="PANTHER" id="PTHR30345:SF0">
    <property type="entry name" value="DNA DAMAGE-REPAIR_TOLERATION PROTEIN DRT102"/>
    <property type="match status" value="1"/>
</dbReference>
<evidence type="ECO:0000313" key="3">
    <source>
        <dbReference type="EMBL" id="GAA4456539.1"/>
    </source>
</evidence>
<keyword evidence="4" id="KW-1185">Reference proteome</keyword>
<keyword evidence="2 3" id="KW-0413">Isomerase</keyword>
<dbReference type="InterPro" id="IPR003500">
    <property type="entry name" value="RpiB_LacA_LacB"/>
</dbReference>
<dbReference type="Pfam" id="PF02502">
    <property type="entry name" value="LacAB_rpiB"/>
    <property type="match status" value="1"/>
</dbReference>
<evidence type="ECO:0000256" key="2">
    <source>
        <dbReference type="ARBA" id="ARBA00023235"/>
    </source>
</evidence>
<dbReference type="SUPFAM" id="SSF89623">
    <property type="entry name" value="Ribose/Galactose isomerase RpiB/AlsB"/>
    <property type="match status" value="1"/>
</dbReference>
<dbReference type="GO" id="GO:0016853">
    <property type="term" value="F:isomerase activity"/>
    <property type="evidence" value="ECO:0007669"/>
    <property type="project" value="UniProtKB-KW"/>
</dbReference>
<dbReference type="NCBIfam" id="TIGR00689">
    <property type="entry name" value="rpiB_lacA_lacB"/>
    <property type="match status" value="1"/>
</dbReference>
<accession>A0ABP8MXG4</accession>
<sequence length="152" mass="16554">MSANTTFDKQLPVVIGADHAGFAYKEMLKQQLADWGWTVDDKGTYNTDSVDYPDFAHPVASAVASGAAAFGVLICGSGEGVCITANKHNNVRAALVWNNDVAQLARQHNNANTICLPARFVSEEQAKEMLRLFIETPFEGGRHENRVAKIDC</sequence>
<dbReference type="PANTHER" id="PTHR30345">
    <property type="entry name" value="RIBOSE-5-PHOSPHATE ISOMERASE B"/>
    <property type="match status" value="1"/>
</dbReference>
<reference evidence="4" key="1">
    <citation type="journal article" date="2019" name="Int. J. Syst. Evol. Microbiol.">
        <title>The Global Catalogue of Microorganisms (GCM) 10K type strain sequencing project: providing services to taxonomists for standard genome sequencing and annotation.</title>
        <authorList>
            <consortium name="The Broad Institute Genomics Platform"/>
            <consortium name="The Broad Institute Genome Sequencing Center for Infectious Disease"/>
            <person name="Wu L."/>
            <person name="Ma J."/>
        </authorList>
    </citation>
    <scope>NUCLEOTIDE SEQUENCE [LARGE SCALE GENOMIC DNA]</scope>
    <source>
        <strain evidence="4">JCM 31921</strain>
    </source>
</reference>